<dbReference type="FunFam" id="3.40.640.10:FF:000104">
    <property type="entry name" value="Alanine aminotransferase, putative"/>
    <property type="match status" value="1"/>
</dbReference>
<dbReference type="InterPro" id="IPR045088">
    <property type="entry name" value="ALAT1/2-like"/>
</dbReference>
<evidence type="ECO:0000256" key="3">
    <source>
        <dbReference type="ARBA" id="ARBA00022576"/>
    </source>
</evidence>
<proteinExistence type="inferred from homology"/>
<dbReference type="GO" id="GO:0030170">
    <property type="term" value="F:pyridoxal phosphate binding"/>
    <property type="evidence" value="ECO:0007669"/>
    <property type="project" value="InterPro"/>
</dbReference>
<dbReference type="GO" id="GO:0004021">
    <property type="term" value="F:L-alanine:2-oxoglutarate aminotransferase activity"/>
    <property type="evidence" value="ECO:0007669"/>
    <property type="project" value="TreeGrafter"/>
</dbReference>
<keyword evidence="5" id="KW-0663">Pyridoxal phosphate</keyword>
<dbReference type="PANTHER" id="PTHR11751:SF29">
    <property type="entry name" value="ALANINE TRANSAMINASE"/>
    <property type="match status" value="1"/>
</dbReference>
<organism evidence="8">
    <name type="scientific">Paratrypanosoma confusum</name>
    <dbReference type="NCBI Taxonomy" id="1470209"/>
    <lineage>
        <taxon>Eukaryota</taxon>
        <taxon>Discoba</taxon>
        <taxon>Euglenozoa</taxon>
        <taxon>Kinetoplastea</taxon>
        <taxon>Metakinetoplastina</taxon>
        <taxon>Trypanosomatida</taxon>
        <taxon>Trypanosomatidae</taxon>
        <taxon>Paratrypanosoma</taxon>
    </lineage>
</organism>
<dbReference type="SUPFAM" id="SSF53383">
    <property type="entry name" value="PLP-dependent transferases"/>
    <property type="match status" value="1"/>
</dbReference>
<evidence type="ECO:0000313" key="8">
    <source>
        <dbReference type="EMBL" id="AGG11473.1"/>
    </source>
</evidence>
<dbReference type="InterPro" id="IPR004839">
    <property type="entry name" value="Aminotransferase_I/II_large"/>
</dbReference>
<dbReference type="Gene3D" id="1.10.287.1970">
    <property type="match status" value="1"/>
</dbReference>
<evidence type="ECO:0000256" key="5">
    <source>
        <dbReference type="ARBA" id="ARBA00022898"/>
    </source>
</evidence>
<dbReference type="PANTHER" id="PTHR11751">
    <property type="entry name" value="ALANINE AMINOTRANSFERASE"/>
    <property type="match status" value="1"/>
</dbReference>
<dbReference type="Pfam" id="PF00155">
    <property type="entry name" value="Aminotran_1_2"/>
    <property type="match status" value="1"/>
</dbReference>
<keyword evidence="4" id="KW-0808">Transferase</keyword>
<feature type="non-terminal residue" evidence="8">
    <location>
        <position position="510"/>
    </location>
</feature>
<dbReference type="UniPathway" id="UPA00528">
    <property type="reaction ID" value="UER00586"/>
</dbReference>
<evidence type="ECO:0000256" key="1">
    <source>
        <dbReference type="ARBA" id="ARBA00001933"/>
    </source>
</evidence>
<evidence type="ECO:0000256" key="6">
    <source>
        <dbReference type="ARBA" id="ARBA00025785"/>
    </source>
</evidence>
<name>U3LNR1_9TRYP</name>
<comment type="similarity">
    <text evidence="6">Belongs to the class-I pyridoxal-phosphate-dependent aminotransferase family. Alanine aminotransferase subfamily.</text>
</comment>
<dbReference type="FunFam" id="3.90.1150.10:FF:000140">
    <property type="entry name" value="alanine aminotransferase 1"/>
    <property type="match status" value="1"/>
</dbReference>
<dbReference type="EMBL" id="KC534704">
    <property type="protein sequence ID" value="AGG11473.1"/>
    <property type="molecule type" value="Genomic_DNA"/>
</dbReference>
<comment type="subunit">
    <text evidence="2">Homodimer.</text>
</comment>
<dbReference type="InterPro" id="IPR015422">
    <property type="entry name" value="PyrdxlP-dep_Trfase_small"/>
</dbReference>
<accession>U3LNR1</accession>
<reference evidence="8" key="1">
    <citation type="journal article" date="2013" name="Curr. Biol.">
        <title>Paratrypanosoma is a novel early-branching trypanosomatid.</title>
        <authorList>
            <person name="Flegontov P."/>
            <person name="Votypka J."/>
            <person name="Skalicky T."/>
            <person name="Logacheva M.D."/>
            <person name="Penin A.A."/>
            <person name="Tanifuji G."/>
            <person name="Onodera N.T."/>
            <person name="Kondrashov A.S."/>
            <person name="Volf P."/>
            <person name="Archibald J.M."/>
            <person name="Lukes J."/>
        </authorList>
    </citation>
    <scope>NUCLEOTIDE SEQUENCE</scope>
    <source>
        <strain evidence="8">CUL13</strain>
    </source>
</reference>
<evidence type="ECO:0000259" key="7">
    <source>
        <dbReference type="Pfam" id="PF00155"/>
    </source>
</evidence>
<feature type="domain" description="Aminotransferase class I/classII large" evidence="7">
    <location>
        <begin position="112"/>
        <end position="498"/>
    </location>
</feature>
<dbReference type="AlphaFoldDB" id="U3LNR1"/>
<comment type="cofactor">
    <cofactor evidence="1">
        <name>pyridoxal 5'-phosphate</name>
        <dbReference type="ChEBI" id="CHEBI:597326"/>
    </cofactor>
</comment>
<dbReference type="InterPro" id="IPR015421">
    <property type="entry name" value="PyrdxlP-dep_Trfase_major"/>
</dbReference>
<dbReference type="Gene3D" id="3.90.1150.10">
    <property type="entry name" value="Aspartate Aminotransferase, domain 1"/>
    <property type="match status" value="1"/>
</dbReference>
<keyword evidence="3" id="KW-0032">Aminotransferase</keyword>
<dbReference type="GO" id="GO:0042853">
    <property type="term" value="P:L-alanine catabolic process"/>
    <property type="evidence" value="ECO:0007669"/>
    <property type="project" value="UniProtKB-UniPathway"/>
</dbReference>
<dbReference type="VEuPathDB" id="TriTrypDB:PCON_0056940"/>
<dbReference type="CDD" id="cd00609">
    <property type="entry name" value="AAT_like"/>
    <property type="match status" value="1"/>
</dbReference>
<evidence type="ECO:0000256" key="4">
    <source>
        <dbReference type="ARBA" id="ARBA00022679"/>
    </source>
</evidence>
<dbReference type="FunFam" id="1.10.287.1970:FF:000001">
    <property type="entry name" value="Alanine aminotransferase 2"/>
    <property type="match status" value="1"/>
</dbReference>
<dbReference type="InterPro" id="IPR015424">
    <property type="entry name" value="PyrdxlP-dep_Trfase"/>
</dbReference>
<evidence type="ECO:0000256" key="2">
    <source>
        <dbReference type="ARBA" id="ARBA00011738"/>
    </source>
</evidence>
<sequence>MYATTATTLASLLRKVTATSNAAKMHINPRVIEAQYAVRGLIPLRAGEIEKELQRADGAAKYPFDSLVYCNIGNPQALKQKPLTFFRQVMSLIDAPFLLDNPAAVSGYPSDAVERAKLYLSHIGDKTGAYTDSMGYMFARNIVADYINERDHHIAPAAQGEDIILTDGASTGVRLLMQALVGGNTDAVMIPIPQYPLYTAQIALLGGTPALYYLREASGWGMIPDDLNAVYKETQEKSGATPRLLVVINPGNPTGTLLSREVMEAVVKFCCDKGVVLLADEVYQENIYADGARFTSFREVMHSLPAPYNTKTMLASLHSTSKGIIGECGRRGGFTHLENFPAEFREQLLKLCSINLCSNVNGQIMTALMCSAPKPGDASYETYRTEYSGIFNSLRSRAALLAKELATIQGFSCNPVEGAMYAFPRIRVPDGYTKHNDEENAKEGRNLAVDARWALELLEASGIVVVPGSGFGQEPGTLHFRTTILPPMDQMERMVKAIRTFQDVIYAKYA</sequence>
<dbReference type="Gene3D" id="3.40.640.10">
    <property type="entry name" value="Type I PLP-dependent aspartate aminotransferase-like (Major domain)"/>
    <property type="match status" value="1"/>
</dbReference>
<protein>
    <recommendedName>
        <fullName evidence="7">Aminotransferase class I/classII large domain-containing protein</fullName>
    </recommendedName>
</protein>